<keyword evidence="3" id="KW-1185">Reference proteome</keyword>
<evidence type="ECO:0000259" key="1">
    <source>
        <dbReference type="PROSITE" id="PS51500"/>
    </source>
</evidence>
<organism evidence="2 3">
    <name type="scientific">Halobacillus naozhouensis</name>
    <dbReference type="NCBI Taxonomy" id="554880"/>
    <lineage>
        <taxon>Bacteria</taxon>
        <taxon>Bacillati</taxon>
        <taxon>Bacillota</taxon>
        <taxon>Bacilli</taxon>
        <taxon>Bacillales</taxon>
        <taxon>Bacillaceae</taxon>
        <taxon>Halobacillus</taxon>
    </lineage>
</organism>
<dbReference type="EMBL" id="CP121671">
    <property type="protein sequence ID" value="WFT76006.1"/>
    <property type="molecule type" value="Genomic_DNA"/>
</dbReference>
<dbReference type="SUPFAM" id="SSF47406">
    <property type="entry name" value="SinR repressor dimerisation domain-like"/>
    <property type="match status" value="1"/>
</dbReference>
<accession>A0ABY8J1P8</accession>
<dbReference type="RefSeq" id="WP_283077966.1">
    <property type="nucleotide sequence ID" value="NZ_CP121671.1"/>
</dbReference>
<dbReference type="PROSITE" id="PS51500">
    <property type="entry name" value="SIN"/>
    <property type="match status" value="1"/>
</dbReference>
<reference evidence="2 3" key="1">
    <citation type="submission" date="2023-04" db="EMBL/GenBank/DDBJ databases">
        <title>Genome sequence of Halobacillus naozhouensis KACC 21980.</title>
        <authorList>
            <person name="Kim S."/>
            <person name="Heo J."/>
            <person name="Kwon S.-W."/>
        </authorList>
    </citation>
    <scope>NUCLEOTIDE SEQUENCE [LARGE SCALE GENOMIC DNA]</scope>
    <source>
        <strain evidence="2 3">KCTC 13234</strain>
    </source>
</reference>
<dbReference type="Pfam" id="PF08671">
    <property type="entry name" value="SinI"/>
    <property type="match status" value="1"/>
</dbReference>
<proteinExistence type="predicted"/>
<evidence type="ECO:0000313" key="2">
    <source>
        <dbReference type="EMBL" id="WFT76006.1"/>
    </source>
</evidence>
<gene>
    <name evidence="2" type="ORF">P9989_06490</name>
</gene>
<protein>
    <submittedName>
        <fullName evidence="2">Anti-repressor SinI family protein</fullName>
    </submittedName>
</protein>
<sequence length="54" mass="6254">MESLKKERSGPLDQEWVQLLRVAKALGFSKKEIEQFITSHQKDKKAEKPVNELS</sequence>
<name>A0ABY8J1P8_9BACI</name>
<feature type="domain" description="Sin" evidence="1">
    <location>
        <begin position="3"/>
        <end position="41"/>
    </location>
</feature>
<dbReference type="InterPro" id="IPR036281">
    <property type="entry name" value="SinR/SinI_dimer_dom_sf"/>
</dbReference>
<dbReference type="Proteomes" id="UP001221597">
    <property type="component" value="Chromosome"/>
</dbReference>
<dbReference type="InterPro" id="IPR010981">
    <property type="entry name" value="SinR/SinI_dimer_dom"/>
</dbReference>
<evidence type="ECO:0000313" key="3">
    <source>
        <dbReference type="Proteomes" id="UP001221597"/>
    </source>
</evidence>